<dbReference type="AlphaFoldDB" id="A0A7D8UWQ0"/>
<accession>A0A7D8UWQ0</accession>
<feature type="compositionally biased region" description="Polar residues" evidence="1">
    <location>
        <begin position="163"/>
        <end position="174"/>
    </location>
</feature>
<protein>
    <recommendedName>
        <fullName evidence="5">Inorganic phosphate transporter Pho88</fullName>
    </recommendedName>
</protein>
<evidence type="ECO:0000313" key="3">
    <source>
        <dbReference type="EMBL" id="TXT04358.1"/>
    </source>
</evidence>
<reference evidence="3 4" key="1">
    <citation type="journal article" date="2019" name="PLoS Genet.">
        <title>Convergent evolution of linked mating-type loci in basidiomycete fungi.</title>
        <authorList>
            <person name="Sun S."/>
            <person name="Coelho M.A."/>
            <person name="Heitman J."/>
            <person name="Nowrousian M."/>
        </authorList>
    </citation>
    <scope>NUCLEOTIDE SEQUENCE [LARGE SCALE GENOMIC DNA]</scope>
    <source>
        <strain evidence="3 4">CBS 4282</strain>
    </source>
</reference>
<feature type="transmembrane region" description="Helical" evidence="2">
    <location>
        <begin position="99"/>
        <end position="120"/>
    </location>
</feature>
<dbReference type="GO" id="GO:0045047">
    <property type="term" value="P:protein targeting to ER"/>
    <property type="evidence" value="ECO:0007669"/>
    <property type="project" value="InterPro"/>
</dbReference>
<keyword evidence="2" id="KW-1133">Transmembrane helix</keyword>
<feature type="transmembrane region" description="Helical" evidence="2">
    <location>
        <begin position="30"/>
        <end position="49"/>
    </location>
</feature>
<keyword evidence="4" id="KW-1185">Reference proteome</keyword>
<dbReference type="PANTHER" id="PTHR28112:SF1">
    <property type="entry name" value="SRP-INDEPENDENT TARGETING PROTEIN 3"/>
    <property type="match status" value="1"/>
</dbReference>
<evidence type="ECO:0000256" key="2">
    <source>
        <dbReference type="SAM" id="Phobius"/>
    </source>
</evidence>
<proteinExistence type="predicted"/>
<feature type="compositionally biased region" description="Basic and acidic residues" evidence="1">
    <location>
        <begin position="179"/>
        <end position="188"/>
    </location>
</feature>
<evidence type="ECO:0008006" key="5">
    <source>
        <dbReference type="Google" id="ProtNLM"/>
    </source>
</evidence>
<dbReference type="EMBL" id="QKWK01000015">
    <property type="protein sequence ID" value="TXT04358.1"/>
    <property type="molecule type" value="Genomic_DNA"/>
</dbReference>
<name>A0A7D8UWQ0_VANHU</name>
<evidence type="ECO:0000313" key="4">
    <source>
        <dbReference type="Proteomes" id="UP000473826"/>
    </source>
</evidence>
<organism evidence="3 4">
    <name type="scientific">Vanrija humicola</name>
    <name type="common">Yeast</name>
    <name type="synonym">Cryptococcus humicola</name>
    <dbReference type="NCBI Taxonomy" id="5417"/>
    <lineage>
        <taxon>Eukaryota</taxon>
        <taxon>Fungi</taxon>
        <taxon>Dikarya</taxon>
        <taxon>Basidiomycota</taxon>
        <taxon>Agaricomycotina</taxon>
        <taxon>Tremellomycetes</taxon>
        <taxon>Trichosporonales</taxon>
        <taxon>Trichosporonaceae</taxon>
        <taxon>Vanrija</taxon>
    </lineage>
</organism>
<sequence length="188" mass="20538">MNPAFTNLAVSLGAMQIANRLPKDEQTVQYLRAGYIGAQAISLLIYYYVTTKIRAKNDLTVIKYVQPKSPMNPDSKDELVTTTVRDYDLEETSKAMKGLFTGVAFMAFLHLYMGYIPPLFVQALTTLKGTLESNEVKLHLWGSKAEGPLARPFKTAPGFLEQLTGNASGPQTDAASIKAVEKAGGKSE</sequence>
<dbReference type="InterPro" id="IPR012098">
    <property type="entry name" value="SND3_fun"/>
</dbReference>
<evidence type="ECO:0000256" key="1">
    <source>
        <dbReference type="SAM" id="MobiDB-lite"/>
    </source>
</evidence>
<gene>
    <name evidence="3" type="ORF">VHUM_04125</name>
</gene>
<dbReference type="GO" id="GO:0005783">
    <property type="term" value="C:endoplasmic reticulum"/>
    <property type="evidence" value="ECO:0007669"/>
    <property type="project" value="InterPro"/>
</dbReference>
<dbReference type="Pfam" id="PF10032">
    <property type="entry name" value="Pho88"/>
    <property type="match status" value="1"/>
</dbReference>
<dbReference type="OrthoDB" id="18139at2759"/>
<comment type="caution">
    <text evidence="3">The sequence shown here is derived from an EMBL/GenBank/DDBJ whole genome shotgun (WGS) entry which is preliminary data.</text>
</comment>
<dbReference type="GO" id="GO:0005739">
    <property type="term" value="C:mitochondrion"/>
    <property type="evidence" value="ECO:0007669"/>
    <property type="project" value="TreeGrafter"/>
</dbReference>
<keyword evidence="2" id="KW-0472">Membrane</keyword>
<dbReference type="Proteomes" id="UP000473826">
    <property type="component" value="Unassembled WGS sequence"/>
</dbReference>
<keyword evidence="2" id="KW-0812">Transmembrane</keyword>
<dbReference type="PANTHER" id="PTHR28112">
    <property type="entry name" value="SRP-INDEPENDENT TARGETING PROTEIN 3"/>
    <property type="match status" value="1"/>
</dbReference>
<feature type="region of interest" description="Disordered" evidence="1">
    <location>
        <begin position="162"/>
        <end position="188"/>
    </location>
</feature>